<feature type="domain" description="Zn(2)-C6 fungal-type" evidence="4">
    <location>
        <begin position="11"/>
        <end position="40"/>
    </location>
</feature>
<dbReference type="CDD" id="cd12148">
    <property type="entry name" value="fungal_TF_MHR"/>
    <property type="match status" value="1"/>
</dbReference>
<keyword evidence="6" id="KW-1185">Reference proteome</keyword>
<dbReference type="InterPro" id="IPR001138">
    <property type="entry name" value="Zn2Cys6_DnaBD"/>
</dbReference>
<dbReference type="InterPro" id="IPR036864">
    <property type="entry name" value="Zn2-C6_fun-type_DNA-bd_sf"/>
</dbReference>
<dbReference type="PANTHER" id="PTHR31001:SF50">
    <property type="entry name" value="ZN(II)2CYS6 TRANSCRIPTION FACTOR (EUROFUNG)"/>
    <property type="match status" value="1"/>
</dbReference>
<gene>
    <name evidence="5" type="ORF">B0T10DRAFT_478547</name>
</gene>
<keyword evidence="3" id="KW-0539">Nucleus</keyword>
<evidence type="ECO:0000313" key="6">
    <source>
        <dbReference type="Proteomes" id="UP000777438"/>
    </source>
</evidence>
<keyword evidence="2" id="KW-0479">Metal-binding</keyword>
<sequence>MSSDVINFNKPCSACRRRKVKCDKAQPCNNCIRHRVTCVYEAPRESVMSQQVLQDRVDRLERMVEDLAAYSLSNPASSHYRSSSSSANSPFSSFDDYSDVPADAGSQVFSCCNSYYMGPDSWMNSDQLSSAQHHLLNVCSQDNANTEERPAWLMAMSQPKPKDLSHFHLPAHKQDMIFRLFFDHVEPWIRMNHQPYFWQLVGDFRQGTCPARPEVEALMFSTQYITAALLPATLIHEKLGVTKPELVGHLQQAAELAFDQANVMRSRSVILVSALLYYITCQFHTGNCETGSTLLGLASSIARRMGMHRDPAYYGYAPWCIEIRRRMWGHLATLDAQSCNADGSVSVLMSMGDVQRSFNLNDSDFKLPRFMSGETGPRDREGFSEATPALIRREVCRAAHALSEARRTAANCYDLMAIIEETTKYVRLRFLHHFDGSDPMQHVITKWYNAMIKSLTVSVLYLHASPSGPKLHCHFFEQLQERLYEDCLACLEEFTQGEKAATRYHWQWAFRWPMPLHVIAGLLSCLASLPEHRDTERAWEQIAAAFERYNNDDVTMDKVPAWYTIELLCDQAMIQHPSQKHEGRAYTKRMHTPQQAGSEIHSAEIHHHKVNGMAGAAGVYGIDMYDDDVLRKPQSLVEAASAEAMHLRFSDSEIEAVFFNVSADDEYLPVDV</sequence>
<dbReference type="InterPro" id="IPR007219">
    <property type="entry name" value="XnlR_reg_dom"/>
</dbReference>
<dbReference type="OrthoDB" id="435881at2759"/>
<dbReference type="Pfam" id="PF00172">
    <property type="entry name" value="Zn_clus"/>
    <property type="match status" value="1"/>
</dbReference>
<dbReference type="AlphaFoldDB" id="A0A9P9AWC8"/>
<evidence type="ECO:0000259" key="4">
    <source>
        <dbReference type="PROSITE" id="PS50048"/>
    </source>
</evidence>
<comment type="subcellular location">
    <subcellularLocation>
        <location evidence="1">Nucleus</location>
    </subcellularLocation>
</comment>
<dbReference type="InterPro" id="IPR050613">
    <property type="entry name" value="Sec_Metabolite_Reg"/>
</dbReference>
<name>A0A9P9AWC8_9HYPO</name>
<dbReference type="GO" id="GO:0003677">
    <property type="term" value="F:DNA binding"/>
    <property type="evidence" value="ECO:0007669"/>
    <property type="project" value="InterPro"/>
</dbReference>
<dbReference type="Pfam" id="PF04082">
    <property type="entry name" value="Fungal_trans"/>
    <property type="match status" value="1"/>
</dbReference>
<dbReference type="CDD" id="cd00067">
    <property type="entry name" value="GAL4"/>
    <property type="match status" value="1"/>
</dbReference>
<evidence type="ECO:0000256" key="1">
    <source>
        <dbReference type="ARBA" id="ARBA00004123"/>
    </source>
</evidence>
<dbReference type="PROSITE" id="PS50048">
    <property type="entry name" value="ZN2_CY6_FUNGAL_2"/>
    <property type="match status" value="1"/>
</dbReference>
<dbReference type="EMBL" id="JAGPYM010000004">
    <property type="protein sequence ID" value="KAH6895645.1"/>
    <property type="molecule type" value="Genomic_DNA"/>
</dbReference>
<dbReference type="GO" id="GO:0000981">
    <property type="term" value="F:DNA-binding transcription factor activity, RNA polymerase II-specific"/>
    <property type="evidence" value="ECO:0007669"/>
    <property type="project" value="InterPro"/>
</dbReference>
<accession>A0A9P9AWC8</accession>
<proteinExistence type="predicted"/>
<evidence type="ECO:0000256" key="3">
    <source>
        <dbReference type="ARBA" id="ARBA00023242"/>
    </source>
</evidence>
<dbReference type="SMART" id="SM00066">
    <property type="entry name" value="GAL4"/>
    <property type="match status" value="1"/>
</dbReference>
<evidence type="ECO:0000313" key="5">
    <source>
        <dbReference type="EMBL" id="KAH6895645.1"/>
    </source>
</evidence>
<dbReference type="PROSITE" id="PS00463">
    <property type="entry name" value="ZN2_CY6_FUNGAL_1"/>
    <property type="match status" value="1"/>
</dbReference>
<dbReference type="SUPFAM" id="SSF57701">
    <property type="entry name" value="Zn2/Cys6 DNA-binding domain"/>
    <property type="match status" value="1"/>
</dbReference>
<protein>
    <recommendedName>
        <fullName evidence="4">Zn(2)-C6 fungal-type domain-containing protein</fullName>
    </recommendedName>
</protein>
<dbReference type="GO" id="GO:0008270">
    <property type="term" value="F:zinc ion binding"/>
    <property type="evidence" value="ECO:0007669"/>
    <property type="project" value="InterPro"/>
</dbReference>
<dbReference type="GO" id="GO:0006351">
    <property type="term" value="P:DNA-templated transcription"/>
    <property type="evidence" value="ECO:0007669"/>
    <property type="project" value="InterPro"/>
</dbReference>
<reference evidence="5 6" key="1">
    <citation type="journal article" date="2021" name="Nat. Commun.">
        <title>Genetic determinants of endophytism in the Arabidopsis root mycobiome.</title>
        <authorList>
            <person name="Mesny F."/>
            <person name="Miyauchi S."/>
            <person name="Thiergart T."/>
            <person name="Pickel B."/>
            <person name="Atanasova L."/>
            <person name="Karlsson M."/>
            <person name="Huettel B."/>
            <person name="Barry K.W."/>
            <person name="Haridas S."/>
            <person name="Chen C."/>
            <person name="Bauer D."/>
            <person name="Andreopoulos W."/>
            <person name="Pangilinan J."/>
            <person name="LaButti K."/>
            <person name="Riley R."/>
            <person name="Lipzen A."/>
            <person name="Clum A."/>
            <person name="Drula E."/>
            <person name="Henrissat B."/>
            <person name="Kohler A."/>
            <person name="Grigoriev I.V."/>
            <person name="Martin F.M."/>
            <person name="Hacquard S."/>
        </authorList>
    </citation>
    <scope>NUCLEOTIDE SEQUENCE [LARGE SCALE GENOMIC DNA]</scope>
    <source>
        <strain evidence="5 6">MPI-CAGE-CH-0241</strain>
    </source>
</reference>
<dbReference type="PANTHER" id="PTHR31001">
    <property type="entry name" value="UNCHARACTERIZED TRANSCRIPTIONAL REGULATORY PROTEIN"/>
    <property type="match status" value="1"/>
</dbReference>
<dbReference type="GO" id="GO:0005634">
    <property type="term" value="C:nucleus"/>
    <property type="evidence" value="ECO:0007669"/>
    <property type="project" value="UniProtKB-SubCell"/>
</dbReference>
<dbReference type="Gene3D" id="4.10.240.10">
    <property type="entry name" value="Zn(2)-C6 fungal-type DNA-binding domain"/>
    <property type="match status" value="1"/>
</dbReference>
<dbReference type="Proteomes" id="UP000777438">
    <property type="component" value="Unassembled WGS sequence"/>
</dbReference>
<comment type="caution">
    <text evidence="5">The sequence shown here is derived from an EMBL/GenBank/DDBJ whole genome shotgun (WGS) entry which is preliminary data.</text>
</comment>
<evidence type="ECO:0000256" key="2">
    <source>
        <dbReference type="ARBA" id="ARBA00022723"/>
    </source>
</evidence>
<organism evidence="5 6">
    <name type="scientific">Thelonectria olida</name>
    <dbReference type="NCBI Taxonomy" id="1576542"/>
    <lineage>
        <taxon>Eukaryota</taxon>
        <taxon>Fungi</taxon>
        <taxon>Dikarya</taxon>
        <taxon>Ascomycota</taxon>
        <taxon>Pezizomycotina</taxon>
        <taxon>Sordariomycetes</taxon>
        <taxon>Hypocreomycetidae</taxon>
        <taxon>Hypocreales</taxon>
        <taxon>Nectriaceae</taxon>
        <taxon>Thelonectria</taxon>
    </lineage>
</organism>